<proteinExistence type="inferred from homology"/>
<dbReference type="SUPFAM" id="SSF55469">
    <property type="entry name" value="FMN-dependent nitroreductase-like"/>
    <property type="match status" value="1"/>
</dbReference>
<reference evidence="4" key="2">
    <citation type="submission" date="2020-01" db="EMBL/GenBank/DDBJ databases">
        <authorList>
            <person name="Hornung B."/>
        </authorList>
    </citation>
    <scope>NUCLEOTIDE SEQUENCE</scope>
    <source>
        <strain evidence="4">PacBioINE</strain>
    </source>
</reference>
<keyword evidence="2 4" id="KW-0560">Oxidoreductase</keyword>
<evidence type="ECO:0000256" key="1">
    <source>
        <dbReference type="ARBA" id="ARBA00007118"/>
    </source>
</evidence>
<dbReference type="Gene3D" id="3.40.109.10">
    <property type="entry name" value="NADH Oxidase"/>
    <property type="match status" value="1"/>
</dbReference>
<dbReference type="PANTHER" id="PTHR43673">
    <property type="entry name" value="NAD(P)H NITROREDUCTASE YDGI-RELATED"/>
    <property type="match status" value="1"/>
</dbReference>
<dbReference type="PANTHER" id="PTHR43673:SF10">
    <property type="entry name" value="NADH DEHYDROGENASE_NAD(P)H NITROREDUCTASE XCC3605-RELATED"/>
    <property type="match status" value="1"/>
</dbReference>
<feature type="domain" description="Nitroreductase" evidence="3">
    <location>
        <begin position="7"/>
        <end position="65"/>
    </location>
</feature>
<dbReference type="CDD" id="cd02139">
    <property type="entry name" value="nitroreductase"/>
    <property type="match status" value="1"/>
</dbReference>
<sequence>MEFTEVIRRRRSIRAYKPDPVAKEMIEQVLEAARQAPSWKNLQCWRFIVVTERERRETVAQAFSPTNPGVKALLEAPHIVVLCANPGESEVWEGKDFYMLDAGLAMEHLILAATDLGLATCWQGLFHEDKVKKALGIPPEIRVPALTPLGYPNQERNPRPRKSLEEIAFREIWAGPWQG</sequence>
<dbReference type="InterPro" id="IPR000415">
    <property type="entry name" value="Nitroreductase-like"/>
</dbReference>
<gene>
    <name evidence="4" type="ORF">DEACI_2086</name>
    <name evidence="5" type="ORF">DEACI_3331</name>
</gene>
<dbReference type="InterPro" id="IPR029479">
    <property type="entry name" value="Nitroreductase"/>
</dbReference>
<evidence type="ECO:0000259" key="3">
    <source>
        <dbReference type="Pfam" id="PF00881"/>
    </source>
</evidence>
<reference evidence="5" key="1">
    <citation type="submission" date="2014-11" db="EMBL/GenBank/DDBJ databases">
        <authorList>
            <person name="Hornung B.V."/>
        </authorList>
    </citation>
    <scope>NUCLEOTIDE SEQUENCE</scope>
    <source>
        <strain evidence="5">INE</strain>
    </source>
</reference>
<name>A0A8S0W828_9FIRM</name>
<organism evidence="4">
    <name type="scientific">Acididesulfobacillus acetoxydans</name>
    <dbReference type="NCBI Taxonomy" id="1561005"/>
    <lineage>
        <taxon>Bacteria</taxon>
        <taxon>Bacillati</taxon>
        <taxon>Bacillota</taxon>
        <taxon>Clostridia</taxon>
        <taxon>Eubacteriales</taxon>
        <taxon>Peptococcaceae</taxon>
        <taxon>Acididesulfobacillus</taxon>
    </lineage>
</organism>
<keyword evidence="6" id="KW-1185">Reference proteome</keyword>
<dbReference type="EMBL" id="CDGJ01000096">
    <property type="protein sequence ID" value="CEJ08850.1"/>
    <property type="molecule type" value="Genomic_DNA"/>
</dbReference>
<evidence type="ECO:0000313" key="4">
    <source>
        <dbReference type="EMBL" id="CAA7601419.1"/>
    </source>
</evidence>
<accession>A0A8S0W828</accession>
<evidence type="ECO:0000313" key="6">
    <source>
        <dbReference type="Proteomes" id="UP001071230"/>
    </source>
</evidence>
<comment type="similarity">
    <text evidence="1">Belongs to the nitroreductase family.</text>
</comment>
<protein>
    <submittedName>
        <fullName evidence="4">Nitroreductase family</fullName>
        <ecNumber evidence="4">1.-.-.-</ecNumber>
    </submittedName>
    <submittedName>
        <fullName evidence="5">Nitroreductase protein</fullName>
    </submittedName>
</protein>
<dbReference type="EC" id="1.-.-.-" evidence="4"/>
<evidence type="ECO:0000256" key="2">
    <source>
        <dbReference type="ARBA" id="ARBA00023002"/>
    </source>
</evidence>
<dbReference type="Proteomes" id="UP000836597">
    <property type="component" value="Chromosome"/>
</dbReference>
<evidence type="ECO:0000313" key="5">
    <source>
        <dbReference type="EMBL" id="CEJ08850.1"/>
    </source>
</evidence>
<dbReference type="AlphaFoldDB" id="A0A8S0W828"/>
<dbReference type="KEGG" id="aacx:DEACI_2086"/>
<feature type="domain" description="Nitroreductase" evidence="3">
    <location>
        <begin position="71"/>
        <end position="151"/>
    </location>
</feature>
<dbReference type="RefSeq" id="WP_240984949.1">
    <property type="nucleotide sequence ID" value="NZ_CDGJ01000096.1"/>
</dbReference>
<dbReference type="GO" id="GO:0016491">
    <property type="term" value="F:oxidoreductase activity"/>
    <property type="evidence" value="ECO:0007669"/>
    <property type="project" value="UniProtKB-KW"/>
</dbReference>
<dbReference type="Pfam" id="PF00881">
    <property type="entry name" value="Nitroreductase"/>
    <property type="match status" value="2"/>
</dbReference>
<dbReference type="Proteomes" id="UP001071230">
    <property type="component" value="Unassembled WGS sequence"/>
</dbReference>
<dbReference type="EMBL" id="LR746496">
    <property type="protein sequence ID" value="CAA7601419.1"/>
    <property type="molecule type" value="Genomic_DNA"/>
</dbReference>